<organism evidence="3 4">
    <name type="scientific">Paenibacillus filicis</name>
    <dbReference type="NCBI Taxonomy" id="669464"/>
    <lineage>
        <taxon>Bacteria</taxon>
        <taxon>Bacillati</taxon>
        <taxon>Bacillota</taxon>
        <taxon>Bacilli</taxon>
        <taxon>Bacillales</taxon>
        <taxon>Paenibacillaceae</taxon>
        <taxon>Paenibacillus</taxon>
    </lineage>
</organism>
<feature type="domain" description="DnaJ homologue subfamily C member 28 conserved" evidence="2">
    <location>
        <begin position="34"/>
        <end position="90"/>
    </location>
</feature>
<feature type="region of interest" description="Disordered" evidence="1">
    <location>
        <begin position="1"/>
        <end position="32"/>
    </location>
</feature>
<dbReference type="EMBL" id="JBBPCC010000019">
    <property type="protein sequence ID" value="MEK8131190.1"/>
    <property type="molecule type" value="Genomic_DNA"/>
</dbReference>
<protein>
    <submittedName>
        <fullName evidence="3">DnaJ family domain-containing protein</fullName>
    </submittedName>
</protein>
<dbReference type="InterPro" id="IPR018961">
    <property type="entry name" value="DnaJ_homolog_subfam-C_membr-28"/>
</dbReference>
<sequence length="149" mass="17134">MKDESFEAKPAPLPRDVHEDRDVADSHEREKQGWAEEAYQQFVSKGGLEQLPGFGKPLQVPTGDILDTVLRNANVKPPWIMLRTEIGTLMALCIKLMDKTIAAPELDLMLSDINKQIVELNSLAPSRTLHRHLVSRDNIREQYERWYDR</sequence>
<keyword evidence="4" id="KW-1185">Reference proteome</keyword>
<dbReference type="Proteomes" id="UP001469365">
    <property type="component" value="Unassembled WGS sequence"/>
</dbReference>
<gene>
    <name evidence="3" type="ORF">WMW72_25110</name>
</gene>
<evidence type="ECO:0000313" key="4">
    <source>
        <dbReference type="Proteomes" id="UP001469365"/>
    </source>
</evidence>
<comment type="caution">
    <text evidence="3">The sequence shown here is derived from an EMBL/GenBank/DDBJ whole genome shotgun (WGS) entry which is preliminary data.</text>
</comment>
<dbReference type="RefSeq" id="WP_341418319.1">
    <property type="nucleotide sequence ID" value="NZ_JBBPCC010000019.1"/>
</dbReference>
<evidence type="ECO:0000259" key="2">
    <source>
        <dbReference type="Pfam" id="PF09350"/>
    </source>
</evidence>
<accession>A0ABU9DSY6</accession>
<evidence type="ECO:0000256" key="1">
    <source>
        <dbReference type="SAM" id="MobiDB-lite"/>
    </source>
</evidence>
<reference evidence="3 4" key="1">
    <citation type="submission" date="2024-04" db="EMBL/GenBank/DDBJ databases">
        <title>draft genome sequnece of Paenibacillus filicis.</title>
        <authorList>
            <person name="Kim D.-U."/>
        </authorList>
    </citation>
    <scope>NUCLEOTIDE SEQUENCE [LARGE SCALE GENOMIC DNA]</scope>
    <source>
        <strain evidence="3 4">KACC14197</strain>
    </source>
</reference>
<evidence type="ECO:0000313" key="3">
    <source>
        <dbReference type="EMBL" id="MEK8131190.1"/>
    </source>
</evidence>
<dbReference type="Pfam" id="PF09350">
    <property type="entry name" value="DJC28_CD"/>
    <property type="match status" value="1"/>
</dbReference>
<feature type="compositionally biased region" description="Basic and acidic residues" evidence="1">
    <location>
        <begin position="15"/>
        <end position="32"/>
    </location>
</feature>
<name>A0ABU9DSY6_9BACL</name>
<proteinExistence type="predicted"/>